<evidence type="ECO:0000313" key="2">
    <source>
        <dbReference type="Proteomes" id="UP000190092"/>
    </source>
</evidence>
<reference evidence="2" key="1">
    <citation type="submission" date="2017-02" db="EMBL/GenBank/DDBJ databases">
        <authorList>
            <person name="Varghese N."/>
            <person name="Submissions S."/>
        </authorList>
    </citation>
    <scope>NUCLEOTIDE SEQUENCE [LARGE SCALE GENOMIC DNA]</scope>
    <source>
        <strain evidence="2">ATCC 27094</strain>
    </source>
</reference>
<dbReference type="EMBL" id="FUWJ01000001">
    <property type="protein sequence ID" value="SJZ40606.1"/>
    <property type="molecule type" value="Genomic_DNA"/>
</dbReference>
<accession>A0A1T4KDZ0</accession>
<dbReference type="AlphaFoldDB" id="A0A1T4KDZ0"/>
<keyword evidence="2" id="KW-1185">Reference proteome</keyword>
<evidence type="ECO:0000313" key="1">
    <source>
        <dbReference type="EMBL" id="SJZ40606.1"/>
    </source>
</evidence>
<dbReference type="Proteomes" id="UP000190092">
    <property type="component" value="Unassembled WGS sequence"/>
</dbReference>
<organism evidence="1 2">
    <name type="scientific">Enhydrobacter aerosaccus</name>
    <dbReference type="NCBI Taxonomy" id="225324"/>
    <lineage>
        <taxon>Bacteria</taxon>
        <taxon>Pseudomonadati</taxon>
        <taxon>Pseudomonadota</taxon>
        <taxon>Alphaproteobacteria</taxon>
        <taxon>Hyphomicrobiales</taxon>
        <taxon>Enhydrobacter</taxon>
    </lineage>
</organism>
<gene>
    <name evidence="1" type="ORF">SAMN02745126_00912</name>
</gene>
<protein>
    <submittedName>
        <fullName evidence="1">Putative AphA-like transcriptional regulator</fullName>
    </submittedName>
</protein>
<dbReference type="STRING" id="225324.SAMN02745126_00912"/>
<proteinExistence type="predicted"/>
<dbReference type="RefSeq" id="WP_085932593.1">
    <property type="nucleotide sequence ID" value="NZ_FUWJ01000001.1"/>
</dbReference>
<name>A0A1T4KDZ0_9HYPH</name>
<sequence>MQTDRVATLPDDAVSVGVLIVTATAPLALEEVVRALSHIGAPSWRPLGDVVVGAVQRLREVGLLAATAVAPWSGERLAPTDWGRAVLPDLLYALPLSDAAPDPGYKLKVVGLDVLDALARERQLQALLAHWRGLAVQWQEAEVRCPCRQPSVRGWMRHNIDLAHSEIAWLTAARS</sequence>